<dbReference type="EMBL" id="JAEMHM010000002">
    <property type="protein sequence ID" value="MBJ6723650.1"/>
    <property type="molecule type" value="Genomic_DNA"/>
</dbReference>
<evidence type="ECO:0000313" key="3">
    <source>
        <dbReference type="Proteomes" id="UP000636888"/>
    </source>
</evidence>
<dbReference type="InterPro" id="IPR002509">
    <property type="entry name" value="NODB_dom"/>
</dbReference>
<dbReference type="AlphaFoldDB" id="A0A8J7JK76"/>
<dbReference type="CDD" id="cd10941">
    <property type="entry name" value="CE4_PuuE_HpPgdA_like_2"/>
    <property type="match status" value="1"/>
</dbReference>
<accession>A0A8J7JK76</accession>
<protein>
    <submittedName>
        <fullName evidence="2">DUF3473 domain-containing protein</fullName>
    </submittedName>
</protein>
<proteinExistence type="predicted"/>
<dbReference type="InterPro" id="IPR045235">
    <property type="entry name" value="PuuE_HpPgdA-like"/>
</dbReference>
<name>A0A8J7JK76_9BACT</name>
<keyword evidence="3" id="KW-1185">Reference proteome</keyword>
<dbReference type="GO" id="GO:0005975">
    <property type="term" value="P:carbohydrate metabolic process"/>
    <property type="evidence" value="ECO:0007669"/>
    <property type="project" value="InterPro"/>
</dbReference>
<dbReference type="RefSeq" id="WP_199382489.1">
    <property type="nucleotide sequence ID" value="NZ_JAEMHM010000002.1"/>
</dbReference>
<dbReference type="Gene3D" id="3.20.20.370">
    <property type="entry name" value="Glycoside hydrolase/deacetylase"/>
    <property type="match status" value="1"/>
</dbReference>
<gene>
    <name evidence="2" type="ORF">JFN93_02905</name>
</gene>
<reference evidence="2" key="1">
    <citation type="submission" date="2020-12" db="EMBL/GenBank/DDBJ databases">
        <title>Geomonas sp. Red875, isolated from river sediment.</title>
        <authorList>
            <person name="Xu Z."/>
            <person name="Zhang Z."/>
            <person name="Masuda Y."/>
            <person name="Itoh H."/>
            <person name="Senoo K."/>
        </authorList>
    </citation>
    <scope>NUCLEOTIDE SEQUENCE</scope>
    <source>
        <strain evidence="2">Red875</strain>
    </source>
</reference>
<dbReference type="GO" id="GO:0016810">
    <property type="term" value="F:hydrolase activity, acting on carbon-nitrogen (but not peptide) bonds"/>
    <property type="evidence" value="ECO:0007669"/>
    <property type="project" value="InterPro"/>
</dbReference>
<dbReference type="SUPFAM" id="SSF88713">
    <property type="entry name" value="Glycoside hydrolase/deacetylase"/>
    <property type="match status" value="1"/>
</dbReference>
<evidence type="ECO:0000259" key="1">
    <source>
        <dbReference type="PROSITE" id="PS51677"/>
    </source>
</evidence>
<dbReference type="Proteomes" id="UP000636888">
    <property type="component" value="Unassembled WGS sequence"/>
</dbReference>
<feature type="domain" description="NodB homology" evidence="1">
    <location>
        <begin position="24"/>
        <end position="309"/>
    </location>
</feature>
<comment type="caution">
    <text evidence="2">The sequence shown here is derived from an EMBL/GenBank/DDBJ whole genome shotgun (WGS) entry which is preliminary data.</text>
</comment>
<dbReference type="PANTHER" id="PTHR47561">
    <property type="entry name" value="POLYSACCHARIDE DEACETYLASE FAMILY PROTEIN (AFU_ORTHOLOGUE AFUA_6G05030)"/>
    <property type="match status" value="1"/>
</dbReference>
<dbReference type="PANTHER" id="PTHR47561:SF1">
    <property type="entry name" value="POLYSACCHARIDE DEACETYLASE FAMILY PROTEIN (AFU_ORTHOLOGUE AFUA_6G05030)"/>
    <property type="match status" value="1"/>
</dbReference>
<dbReference type="InterPro" id="IPR014344">
    <property type="entry name" value="XrtA_polysacc_deacetyl"/>
</dbReference>
<organism evidence="2 3">
    <name type="scientific">Geomesophilobacter sediminis</name>
    <dbReference type="NCBI Taxonomy" id="2798584"/>
    <lineage>
        <taxon>Bacteria</taxon>
        <taxon>Pseudomonadati</taxon>
        <taxon>Thermodesulfobacteriota</taxon>
        <taxon>Desulfuromonadia</taxon>
        <taxon>Geobacterales</taxon>
        <taxon>Geobacteraceae</taxon>
        <taxon>Geomesophilobacter</taxon>
    </lineage>
</organism>
<dbReference type="NCBIfam" id="TIGR03006">
    <property type="entry name" value="pepcterm_polyde"/>
    <property type="match status" value="1"/>
</dbReference>
<dbReference type="PROSITE" id="PS51677">
    <property type="entry name" value="NODB"/>
    <property type="match status" value="1"/>
</dbReference>
<sequence length="309" mass="35377">MLNALTVDVEDYFQVNAFKHHVTRESWESYPLRVNDNTRRLLDIFDEYQARATFFILGWVAERLPSLVREIVARGHEIGSHGYGHELLFEIGIEKARQDIRRGRLVLEDVAGVPIRGYRAPSYSITERSLWGFDILAEEGFSFDSSIFPIVHDVYGMPNAPRFPFSVHRQGRVLQEFPLSTLPIRFPNGIYRLPIAGGGYLRLLPVSLIGHGIKRINGVENEPAVLYLHPWEIDPRQPRIHAPWRSRFRHYHNLNKMEAKLRYLLGRFEFGPMDLVLKAHWSATSRVPTIAVGSPFLGIDPSSGGALTR</sequence>
<dbReference type="InterPro" id="IPR011330">
    <property type="entry name" value="Glyco_hydro/deAcase_b/a-brl"/>
</dbReference>
<dbReference type="Pfam" id="PF01522">
    <property type="entry name" value="Polysacc_deac_1"/>
    <property type="match status" value="1"/>
</dbReference>
<dbReference type="InterPro" id="IPR022560">
    <property type="entry name" value="DUF3473"/>
</dbReference>
<dbReference type="Pfam" id="PF11959">
    <property type="entry name" value="DUF3473"/>
    <property type="match status" value="1"/>
</dbReference>
<evidence type="ECO:0000313" key="2">
    <source>
        <dbReference type="EMBL" id="MBJ6723650.1"/>
    </source>
</evidence>